<protein>
    <submittedName>
        <fullName evidence="1">Uncharacterized protein</fullName>
    </submittedName>
</protein>
<evidence type="ECO:0000313" key="2">
    <source>
        <dbReference type="Proteomes" id="UP000198844"/>
    </source>
</evidence>
<accession>A0A1I7B644</accession>
<organism evidence="1 2">
    <name type="scientific">Paraburkholderia aspalathi</name>
    <dbReference type="NCBI Taxonomy" id="1324617"/>
    <lineage>
        <taxon>Bacteria</taxon>
        <taxon>Pseudomonadati</taxon>
        <taxon>Pseudomonadota</taxon>
        <taxon>Betaproteobacteria</taxon>
        <taxon>Burkholderiales</taxon>
        <taxon>Burkholderiaceae</taxon>
        <taxon>Paraburkholderia</taxon>
    </lineage>
</organism>
<proteinExistence type="predicted"/>
<dbReference type="AlphaFoldDB" id="A0A1I7B644"/>
<gene>
    <name evidence="1" type="ORF">SAMN05192563_1004205</name>
</gene>
<sequence length="84" mass="8357">MDVGTTLISSAKAAKSMQPRIGSLDDPADFTETAAMGFATPGDRCGDAGGVQGPTILVVVISAVRIAQGLNRPSGPIAAESALS</sequence>
<reference evidence="1 2" key="1">
    <citation type="submission" date="2016-10" db="EMBL/GenBank/DDBJ databases">
        <authorList>
            <person name="de Groot N.N."/>
        </authorList>
    </citation>
    <scope>NUCLEOTIDE SEQUENCE [LARGE SCALE GENOMIC DNA]</scope>
    <source>
        <strain evidence="1 2">LMG 27731</strain>
    </source>
</reference>
<dbReference type="Proteomes" id="UP000198844">
    <property type="component" value="Unassembled WGS sequence"/>
</dbReference>
<evidence type="ECO:0000313" key="1">
    <source>
        <dbReference type="EMBL" id="SFT82584.1"/>
    </source>
</evidence>
<name>A0A1I7B644_9BURK</name>
<dbReference type="EMBL" id="FPBH01000004">
    <property type="protein sequence ID" value="SFT82584.1"/>
    <property type="molecule type" value="Genomic_DNA"/>
</dbReference>